<protein>
    <submittedName>
        <fullName evidence="1">Uncharacterized protein</fullName>
    </submittedName>
</protein>
<dbReference type="Proteomes" id="UP000219338">
    <property type="component" value="Unassembled WGS sequence"/>
</dbReference>
<sequence length="182" mass="20114">MAGPVGLFGLHARCFVPGYTGPSHDQKIRYGFNFKLQAKFHGRSVDAFCLVAPNVGYLLPSKTADEHLLDNTSRAQNSTLESDFEDVTGDNIRSLVNLDNIFRGFRFFTAGTAVLVRILQMRIISKTVVLQSILRFPVTPNIACSPKSVPARTVFSPALHADYKADLSFRTSLSLRVPVRQA</sequence>
<organism evidence="1 2">
    <name type="scientific">Armillaria ostoyae</name>
    <name type="common">Armillaria root rot fungus</name>
    <dbReference type="NCBI Taxonomy" id="47428"/>
    <lineage>
        <taxon>Eukaryota</taxon>
        <taxon>Fungi</taxon>
        <taxon>Dikarya</taxon>
        <taxon>Basidiomycota</taxon>
        <taxon>Agaricomycotina</taxon>
        <taxon>Agaricomycetes</taxon>
        <taxon>Agaricomycetidae</taxon>
        <taxon>Agaricales</taxon>
        <taxon>Marasmiineae</taxon>
        <taxon>Physalacriaceae</taxon>
        <taxon>Armillaria</taxon>
    </lineage>
</organism>
<evidence type="ECO:0000313" key="2">
    <source>
        <dbReference type="Proteomes" id="UP000219338"/>
    </source>
</evidence>
<accession>A0A284SB78</accession>
<reference evidence="2" key="1">
    <citation type="journal article" date="2017" name="Nat. Ecol. Evol.">
        <title>Genome expansion and lineage-specific genetic innovations in the forest pathogenic fungi Armillaria.</title>
        <authorList>
            <person name="Sipos G."/>
            <person name="Prasanna A.N."/>
            <person name="Walter M.C."/>
            <person name="O'Connor E."/>
            <person name="Balint B."/>
            <person name="Krizsan K."/>
            <person name="Kiss B."/>
            <person name="Hess J."/>
            <person name="Varga T."/>
            <person name="Slot J."/>
            <person name="Riley R."/>
            <person name="Boka B."/>
            <person name="Rigling D."/>
            <person name="Barry K."/>
            <person name="Lee J."/>
            <person name="Mihaltcheva S."/>
            <person name="LaButti K."/>
            <person name="Lipzen A."/>
            <person name="Waldron R."/>
            <person name="Moloney N.M."/>
            <person name="Sperisen C."/>
            <person name="Kredics L."/>
            <person name="Vagvoelgyi C."/>
            <person name="Patrignani A."/>
            <person name="Fitzpatrick D."/>
            <person name="Nagy I."/>
            <person name="Doyle S."/>
            <person name="Anderson J.B."/>
            <person name="Grigoriev I.V."/>
            <person name="Gueldener U."/>
            <person name="Muensterkoetter M."/>
            <person name="Nagy L.G."/>
        </authorList>
    </citation>
    <scope>NUCLEOTIDE SEQUENCE [LARGE SCALE GENOMIC DNA]</scope>
    <source>
        <strain evidence="2">C18/9</strain>
    </source>
</reference>
<keyword evidence="2" id="KW-1185">Reference proteome</keyword>
<dbReference type="EMBL" id="FUEG01000056">
    <property type="protein sequence ID" value="SJL18263.1"/>
    <property type="molecule type" value="Genomic_DNA"/>
</dbReference>
<proteinExistence type="predicted"/>
<evidence type="ECO:0000313" key="1">
    <source>
        <dbReference type="EMBL" id="SJL18263.1"/>
    </source>
</evidence>
<name>A0A284SB78_ARMOS</name>
<dbReference type="AlphaFoldDB" id="A0A284SB78"/>
<gene>
    <name evidence="1" type="ORF">ARMOST_21848</name>
</gene>